<dbReference type="InterPro" id="IPR012337">
    <property type="entry name" value="RNaseH-like_sf"/>
</dbReference>
<dbReference type="AlphaFoldDB" id="A0A6J0NRU1"/>
<dbReference type="Proteomes" id="UP000504610">
    <property type="component" value="Unplaced"/>
</dbReference>
<gene>
    <name evidence="3" type="primary">LOC108857880</name>
</gene>
<dbReference type="PANTHER" id="PTHR47074:SF53">
    <property type="entry name" value="REVERSE TRANSCRIPTASE-LIKE PROTEIN"/>
    <property type="match status" value="1"/>
</dbReference>
<reference evidence="3" key="1">
    <citation type="submission" date="2025-08" db="UniProtKB">
        <authorList>
            <consortium name="RefSeq"/>
        </authorList>
    </citation>
    <scope>IDENTIFICATION</scope>
    <source>
        <tissue evidence="3">Leaf</tissue>
    </source>
</reference>
<sequence length="220" mass="25409">MWLIWKNRNSILYADTQDSTSRMLQDMKEEVDQWFFLNSTTAGVDSSRTGVAEDDKWQLPEIGVLKCNIHANWRNAFLHSGVAWITRDHEGNVSHHSRDALCHMPNRMVAELQCVLWAMRSLRDLQMTKVTIALDYQEVMEAIISPQKWPGFRNLLEQVEKLKGEFESLTFECVKASSNGIARDIAKSVLRDGRYQSYLALGGPSWLHDRILRENQRSNV</sequence>
<dbReference type="InterPro" id="IPR052929">
    <property type="entry name" value="RNase_H-like_EbsB-rel"/>
</dbReference>
<dbReference type="RefSeq" id="XP_018487394.2">
    <property type="nucleotide sequence ID" value="XM_018631892.2"/>
</dbReference>
<dbReference type="InterPro" id="IPR044730">
    <property type="entry name" value="RNase_H-like_dom_plant"/>
</dbReference>
<protein>
    <submittedName>
        <fullName evidence="3">Uncharacterized protein LOC108857880</fullName>
    </submittedName>
</protein>
<dbReference type="Gene3D" id="3.30.420.10">
    <property type="entry name" value="Ribonuclease H-like superfamily/Ribonuclease H"/>
    <property type="match status" value="1"/>
</dbReference>
<evidence type="ECO:0000313" key="2">
    <source>
        <dbReference type="Proteomes" id="UP000504610"/>
    </source>
</evidence>
<proteinExistence type="predicted"/>
<dbReference type="GeneID" id="108857880"/>
<dbReference type="InterPro" id="IPR036397">
    <property type="entry name" value="RNaseH_sf"/>
</dbReference>
<organism evidence="2 3">
    <name type="scientific">Raphanus sativus</name>
    <name type="common">Radish</name>
    <name type="synonym">Raphanus raphanistrum var. sativus</name>
    <dbReference type="NCBI Taxonomy" id="3726"/>
    <lineage>
        <taxon>Eukaryota</taxon>
        <taxon>Viridiplantae</taxon>
        <taxon>Streptophyta</taxon>
        <taxon>Embryophyta</taxon>
        <taxon>Tracheophyta</taxon>
        <taxon>Spermatophyta</taxon>
        <taxon>Magnoliopsida</taxon>
        <taxon>eudicotyledons</taxon>
        <taxon>Gunneridae</taxon>
        <taxon>Pentapetalae</taxon>
        <taxon>rosids</taxon>
        <taxon>malvids</taxon>
        <taxon>Brassicales</taxon>
        <taxon>Brassicaceae</taxon>
        <taxon>Brassiceae</taxon>
        <taxon>Raphanus</taxon>
    </lineage>
</organism>
<dbReference type="InterPro" id="IPR002156">
    <property type="entry name" value="RNaseH_domain"/>
</dbReference>
<dbReference type="CDD" id="cd06222">
    <property type="entry name" value="RNase_H_like"/>
    <property type="match status" value="1"/>
</dbReference>
<dbReference type="OrthoDB" id="1024559at2759"/>
<evidence type="ECO:0000259" key="1">
    <source>
        <dbReference type="Pfam" id="PF13456"/>
    </source>
</evidence>
<keyword evidence="2" id="KW-1185">Reference proteome</keyword>
<feature type="domain" description="RNase H type-1" evidence="1">
    <location>
        <begin position="71"/>
        <end position="188"/>
    </location>
</feature>
<dbReference type="KEGG" id="rsz:108857880"/>
<dbReference type="PANTHER" id="PTHR47074">
    <property type="entry name" value="BNAC02G40300D PROTEIN"/>
    <property type="match status" value="1"/>
</dbReference>
<accession>A0A6J0NRU1</accession>
<evidence type="ECO:0000313" key="3">
    <source>
        <dbReference type="RefSeq" id="XP_018487394.2"/>
    </source>
</evidence>
<name>A0A6J0NRU1_RAPSA</name>
<dbReference type="SUPFAM" id="SSF53098">
    <property type="entry name" value="Ribonuclease H-like"/>
    <property type="match status" value="1"/>
</dbReference>
<dbReference type="Pfam" id="PF13456">
    <property type="entry name" value="RVT_3"/>
    <property type="match status" value="1"/>
</dbReference>
<dbReference type="GO" id="GO:0003676">
    <property type="term" value="F:nucleic acid binding"/>
    <property type="evidence" value="ECO:0007669"/>
    <property type="project" value="InterPro"/>
</dbReference>
<dbReference type="GO" id="GO:0004523">
    <property type="term" value="F:RNA-DNA hybrid ribonuclease activity"/>
    <property type="evidence" value="ECO:0007669"/>
    <property type="project" value="InterPro"/>
</dbReference>